<feature type="compositionally biased region" description="Low complexity" evidence="2">
    <location>
        <begin position="242"/>
        <end position="251"/>
    </location>
</feature>
<dbReference type="PANTHER" id="PTHR24637:SF390">
    <property type="entry name" value="CUTICLE COLLAGEN 14"/>
    <property type="match status" value="1"/>
</dbReference>
<organism evidence="5 6">
    <name type="scientific">Gnathostoma spinigerum</name>
    <dbReference type="NCBI Taxonomy" id="75299"/>
    <lineage>
        <taxon>Eukaryota</taxon>
        <taxon>Metazoa</taxon>
        <taxon>Ecdysozoa</taxon>
        <taxon>Nematoda</taxon>
        <taxon>Chromadorea</taxon>
        <taxon>Rhabditida</taxon>
        <taxon>Spirurina</taxon>
        <taxon>Gnathostomatomorpha</taxon>
        <taxon>Gnathostomatoidea</taxon>
        <taxon>Gnathostomatidae</taxon>
        <taxon>Gnathostoma</taxon>
    </lineage>
</organism>
<gene>
    <name evidence="5" type="ORF">AB6A40_001490</name>
</gene>
<dbReference type="InterPro" id="IPR002486">
    <property type="entry name" value="Col_cuticle_N"/>
</dbReference>
<proteinExistence type="predicted"/>
<evidence type="ECO:0000313" key="6">
    <source>
        <dbReference type="Proteomes" id="UP001608902"/>
    </source>
</evidence>
<feature type="transmembrane region" description="Helical" evidence="3">
    <location>
        <begin position="23"/>
        <end position="49"/>
    </location>
</feature>
<name>A0ABD6E5J9_9BILA</name>
<evidence type="ECO:0000313" key="5">
    <source>
        <dbReference type="EMBL" id="MFH4974781.1"/>
    </source>
</evidence>
<keyword evidence="3" id="KW-1133">Transmembrane helix</keyword>
<keyword evidence="1" id="KW-0677">Repeat</keyword>
<dbReference type="Pfam" id="PF01484">
    <property type="entry name" value="Col_cuticle_N"/>
    <property type="match status" value="1"/>
</dbReference>
<dbReference type="EMBL" id="JBGFUD010000561">
    <property type="protein sequence ID" value="MFH4974781.1"/>
    <property type="molecule type" value="Genomic_DNA"/>
</dbReference>
<reference evidence="5 6" key="1">
    <citation type="submission" date="2024-08" db="EMBL/GenBank/DDBJ databases">
        <title>Gnathostoma spinigerum genome.</title>
        <authorList>
            <person name="Gonzalez-Bertolin B."/>
            <person name="Monzon S."/>
            <person name="Zaballos A."/>
            <person name="Jimenez P."/>
            <person name="Dekumyoy P."/>
            <person name="Varona S."/>
            <person name="Cuesta I."/>
            <person name="Sumanam S."/>
            <person name="Adisakwattana P."/>
            <person name="Gasser R.B."/>
            <person name="Hernandez-Gonzalez A."/>
            <person name="Young N.D."/>
            <person name="Perteguer M.J."/>
        </authorList>
    </citation>
    <scope>NUCLEOTIDE SEQUENCE [LARGE SCALE GENOMIC DNA]</scope>
    <source>
        <strain evidence="5">AL3</strain>
        <tissue evidence="5">Liver</tissue>
    </source>
</reference>
<evidence type="ECO:0000256" key="1">
    <source>
        <dbReference type="ARBA" id="ARBA00022737"/>
    </source>
</evidence>
<dbReference type="AlphaFoldDB" id="A0ABD6E5J9"/>
<evidence type="ECO:0000256" key="2">
    <source>
        <dbReference type="SAM" id="MobiDB-lite"/>
    </source>
</evidence>
<dbReference type="PANTHER" id="PTHR24637">
    <property type="entry name" value="COLLAGEN"/>
    <property type="match status" value="1"/>
</dbReference>
<evidence type="ECO:0000256" key="3">
    <source>
        <dbReference type="SAM" id="Phobius"/>
    </source>
</evidence>
<evidence type="ECO:0000259" key="4">
    <source>
        <dbReference type="SMART" id="SM01088"/>
    </source>
</evidence>
<feature type="compositionally biased region" description="Low complexity" evidence="2">
    <location>
        <begin position="286"/>
        <end position="297"/>
    </location>
</feature>
<sequence>MEDQVDGDGNKERLKGAQSLKPIAFVAIVFSTFAITSVLIAFPLIISYIQTLESSVQVDIDFCKARARDMWKEMLEIETNGKIDSIRMANILIAQRQIHKRDTLADFWERRMHDYELRDQPIKAVQDPPKESSSDAYVATYTGGCCTCQRGPPGPQGPPGRDGIDGVDGEPGPIGPPGPAAAAAPDPLSLFPNQCPCESPEGDPGPKGETGPDGPIGPPGQNGEDGKPGDQGPRGPPGLPGAPGQAGRAGPPGEPGIYRTEVGVPGRIGAPGRPGPPGLPGPPGENGPEGNVGQPGLKGPPGPPGTPGTNGLPGPAGAPGEAGAPGTCDHCPAARLAPGY</sequence>
<keyword evidence="6" id="KW-1185">Reference proteome</keyword>
<dbReference type="InterPro" id="IPR008160">
    <property type="entry name" value="Collagen"/>
</dbReference>
<feature type="compositionally biased region" description="Pro residues" evidence="2">
    <location>
        <begin position="273"/>
        <end position="285"/>
    </location>
</feature>
<comment type="caution">
    <text evidence="5">The sequence shown here is derived from an EMBL/GenBank/DDBJ whole genome shotgun (WGS) entry which is preliminary data.</text>
</comment>
<accession>A0ABD6E5J9</accession>
<keyword evidence="3" id="KW-0472">Membrane</keyword>
<feature type="domain" description="Nematode cuticle collagen N-terminal" evidence="4">
    <location>
        <begin position="22"/>
        <end position="74"/>
    </location>
</feature>
<keyword evidence="3" id="KW-0812">Transmembrane</keyword>
<protein>
    <recommendedName>
        <fullName evidence="4">Nematode cuticle collagen N-terminal domain-containing protein</fullName>
    </recommendedName>
</protein>
<dbReference type="SMART" id="SM01088">
    <property type="entry name" value="Col_cuticle_N"/>
    <property type="match status" value="1"/>
</dbReference>
<feature type="compositionally biased region" description="Low complexity" evidence="2">
    <location>
        <begin position="307"/>
        <end position="326"/>
    </location>
</feature>
<feature type="region of interest" description="Disordered" evidence="2">
    <location>
        <begin position="150"/>
        <end position="340"/>
    </location>
</feature>
<dbReference type="Pfam" id="PF01391">
    <property type="entry name" value="Collagen"/>
    <property type="match status" value="2"/>
</dbReference>
<dbReference type="Proteomes" id="UP001608902">
    <property type="component" value="Unassembled WGS sequence"/>
</dbReference>